<protein>
    <recommendedName>
        <fullName evidence="1">Tox-PLDMTX domain-containing protein</fullName>
    </recommendedName>
</protein>
<dbReference type="Gene3D" id="3.10.670.10">
    <property type="entry name" value="Secreted effector protein ssei"/>
    <property type="match status" value="1"/>
</dbReference>
<feature type="domain" description="Tox-PLDMTX" evidence="1">
    <location>
        <begin position="155"/>
        <end position="247"/>
    </location>
</feature>
<evidence type="ECO:0000259" key="1">
    <source>
        <dbReference type="Pfam" id="PF15645"/>
    </source>
</evidence>
<dbReference type="EMBL" id="CP117430">
    <property type="protein sequence ID" value="WLI16494.1"/>
    <property type="molecule type" value="Genomic_DNA"/>
</dbReference>
<keyword evidence="3" id="KW-1185">Reference proteome</keyword>
<proteinExistence type="predicted"/>
<sequence>MKINTSSSVALMAVVQESQAKKLPDSDRPASPVSNVDKFENAVFKPGKSVPENFEVVSHLSKYDHVQKVVRQRSPENHSVFQVTDPDTGVSWPFEEDFLAENDFSTGKPQFVAGREVWMRAADTGLQGGAEISNAQDLQSYICENDQITTMIDSPRGKCHDCAVIVQNLLDEKNIKHFTRAMYIWKSQSDNCPATHYVVVAKLDKNVAIDPTGSQFAGVDAAIENLDTWAEDFRSAFGQSTIIKFNDYATLADSRGAVNVYFEGKPNSFSGKTMQN</sequence>
<dbReference type="InterPro" id="IPR028907">
    <property type="entry name" value="Tox-PLDMTX_dom"/>
</dbReference>
<evidence type="ECO:0000313" key="2">
    <source>
        <dbReference type="EMBL" id="WLI16494.1"/>
    </source>
</evidence>
<dbReference type="RefSeq" id="WP_305422144.1">
    <property type="nucleotide sequence ID" value="NZ_CP117430.1"/>
</dbReference>
<accession>A0ABY9GL56</accession>
<reference evidence="2 3" key="1">
    <citation type="submission" date="2023-02" db="EMBL/GenBank/DDBJ databases">
        <title>Evolution of Hrp T3SS in non-pathogenic Pseudomonas fluorescens.</title>
        <authorList>
            <person name="Liao K."/>
            <person name="Wei H."/>
            <person name="Gu Y."/>
        </authorList>
    </citation>
    <scope>NUCLEOTIDE SEQUENCE [LARGE SCALE GENOMIC DNA]</scope>
    <source>
        <strain evidence="2 3">FP607</strain>
    </source>
</reference>
<gene>
    <name evidence="2" type="ORF">PSH88_19435</name>
</gene>
<name>A0ABY9GL56_9PSED</name>
<organism evidence="2 3">
    <name type="scientific">Pseudomonas wuhanensis</name>
    <dbReference type="NCBI Taxonomy" id="2954098"/>
    <lineage>
        <taxon>Bacteria</taxon>
        <taxon>Pseudomonadati</taxon>
        <taxon>Pseudomonadota</taxon>
        <taxon>Gammaproteobacteria</taxon>
        <taxon>Pseudomonadales</taxon>
        <taxon>Pseudomonadaceae</taxon>
        <taxon>Pseudomonas</taxon>
    </lineage>
</organism>
<evidence type="ECO:0000313" key="3">
    <source>
        <dbReference type="Proteomes" id="UP001230768"/>
    </source>
</evidence>
<dbReference type="Proteomes" id="UP001230768">
    <property type="component" value="Chromosome"/>
</dbReference>
<dbReference type="Pfam" id="PF15645">
    <property type="entry name" value="Tox-PLDMTX"/>
    <property type="match status" value="1"/>
</dbReference>